<protein>
    <submittedName>
        <fullName evidence="2">Tetratricopeptide repeat (TPR)-like superfamily protein</fullName>
    </submittedName>
</protein>
<feature type="compositionally biased region" description="Polar residues" evidence="1">
    <location>
        <begin position="335"/>
        <end position="349"/>
    </location>
</feature>
<accession>A0A9N7NT40</accession>
<gene>
    <name evidence="2" type="ORF">SHERM_08212</name>
</gene>
<dbReference type="PANTHER" id="PTHR26312">
    <property type="entry name" value="TETRATRICOPEPTIDE REPEAT PROTEIN 5"/>
    <property type="match status" value="1"/>
</dbReference>
<comment type="caution">
    <text evidence="2">The sequence shown here is derived from an EMBL/GenBank/DDBJ whole genome shotgun (WGS) entry which is preliminary data.</text>
</comment>
<keyword evidence="3" id="KW-1185">Reference proteome</keyword>
<feature type="region of interest" description="Disordered" evidence="1">
    <location>
        <begin position="334"/>
        <end position="364"/>
    </location>
</feature>
<evidence type="ECO:0000313" key="2">
    <source>
        <dbReference type="EMBL" id="CAA0842348.1"/>
    </source>
</evidence>
<dbReference type="PANTHER" id="PTHR26312:SF132">
    <property type="entry name" value="OS01G0855200 PROTEIN"/>
    <property type="match status" value="1"/>
</dbReference>
<dbReference type="Proteomes" id="UP001153555">
    <property type="component" value="Unassembled WGS sequence"/>
</dbReference>
<dbReference type="EMBL" id="CACSLK010034598">
    <property type="protein sequence ID" value="CAA0842348.1"/>
    <property type="molecule type" value="Genomic_DNA"/>
</dbReference>
<dbReference type="Gene3D" id="1.25.40.10">
    <property type="entry name" value="Tetratricopeptide repeat domain"/>
    <property type="match status" value="1"/>
</dbReference>
<dbReference type="InterPro" id="IPR011990">
    <property type="entry name" value="TPR-like_helical_dom_sf"/>
</dbReference>
<reference evidence="2" key="1">
    <citation type="submission" date="2019-12" db="EMBL/GenBank/DDBJ databases">
        <authorList>
            <person name="Scholes J."/>
        </authorList>
    </citation>
    <scope>NUCLEOTIDE SEQUENCE</scope>
</reference>
<dbReference type="SUPFAM" id="SSF48452">
    <property type="entry name" value="TPR-like"/>
    <property type="match status" value="1"/>
</dbReference>
<evidence type="ECO:0000313" key="3">
    <source>
        <dbReference type="Proteomes" id="UP001153555"/>
    </source>
</evidence>
<dbReference type="AlphaFoldDB" id="A0A9N7NT40"/>
<feature type="region of interest" description="Disordered" evidence="1">
    <location>
        <begin position="13"/>
        <end position="40"/>
    </location>
</feature>
<evidence type="ECO:0000256" key="1">
    <source>
        <dbReference type="SAM" id="MobiDB-lite"/>
    </source>
</evidence>
<sequence length="565" mass="63242">MVLKVAPAPLHWSQPSVPHSSSSSQTLASSISSPSSKRRSFSFSSGDSGALFCRYVDKSALFPSAHRSPKLYSLSHRNRNSRARIIRRAWSSSMDSFSDEEFCRKIQSLASRFQMGHDEHDSDDYSSDGSSITNNDRFELRSENGGEAVSNTGPKFLAKNLKTPFDDSVEPPDEIIPANIEMKANSFDIPLSLRIIKRKKQWQAEITEARDTACCSVKKAFSSMVFIIRELHCYTLQMREILFYEDLQGILANVQKEMHASFVWLFQKVFSQTPTLMMYLMILLANYSVHSMSAHAALAATMPHVQTEQVSSAGDHDDSSSKQKFDSSIIKNLRISPSSSSNGKTASVGGNNGGRGKYRPVGSDMDGEGRFDEFNYGGVTSFSTDNPSSMSGRASAEEEEALWGSIVDEALRMQAGSKEEALDRETMLQFVAPVNARIETDDQMEYLKTDMFYQTELAREPENVLLLVNYAQFLYLVALDFDRAEEYFKRATKVEPKDAEALNKYANFLWVVRNDLWAAEETYLEAISAEPNNAYYASNYANFLWSTGGEDTCFPLSSPDSIDDV</sequence>
<dbReference type="OrthoDB" id="1924189at2759"/>
<organism evidence="2 3">
    <name type="scientific">Striga hermonthica</name>
    <name type="common">Purple witchweed</name>
    <name type="synonym">Buchnera hermonthica</name>
    <dbReference type="NCBI Taxonomy" id="68872"/>
    <lineage>
        <taxon>Eukaryota</taxon>
        <taxon>Viridiplantae</taxon>
        <taxon>Streptophyta</taxon>
        <taxon>Embryophyta</taxon>
        <taxon>Tracheophyta</taxon>
        <taxon>Spermatophyta</taxon>
        <taxon>Magnoliopsida</taxon>
        <taxon>eudicotyledons</taxon>
        <taxon>Gunneridae</taxon>
        <taxon>Pentapetalae</taxon>
        <taxon>asterids</taxon>
        <taxon>lamiids</taxon>
        <taxon>Lamiales</taxon>
        <taxon>Orobanchaceae</taxon>
        <taxon>Buchnereae</taxon>
        <taxon>Striga</taxon>
    </lineage>
</organism>
<proteinExistence type="predicted"/>
<name>A0A9N7NT40_STRHE</name>